<dbReference type="InterPro" id="IPR011992">
    <property type="entry name" value="EF-hand-dom_pair"/>
</dbReference>
<dbReference type="SMART" id="SM00054">
    <property type="entry name" value="EFh"/>
    <property type="match status" value="4"/>
</dbReference>
<dbReference type="PROSITE" id="PS00018">
    <property type="entry name" value="EF_HAND_1"/>
    <property type="match status" value="1"/>
</dbReference>
<feature type="domain" description="EF-hand" evidence="5">
    <location>
        <begin position="464"/>
        <end position="499"/>
    </location>
</feature>
<feature type="region of interest" description="Disordered" evidence="4">
    <location>
        <begin position="679"/>
        <end position="699"/>
    </location>
</feature>
<evidence type="ECO:0000256" key="4">
    <source>
        <dbReference type="SAM" id="MobiDB-lite"/>
    </source>
</evidence>
<dbReference type="InterPro" id="IPR018247">
    <property type="entry name" value="EF_Hand_1_Ca_BS"/>
</dbReference>
<dbReference type="Gene3D" id="1.10.238.10">
    <property type="entry name" value="EF-hand"/>
    <property type="match status" value="2"/>
</dbReference>
<feature type="compositionally biased region" description="Basic and acidic residues" evidence="4">
    <location>
        <begin position="688"/>
        <end position="699"/>
    </location>
</feature>
<dbReference type="GO" id="GO:0005509">
    <property type="term" value="F:calcium ion binding"/>
    <property type="evidence" value="ECO:0007669"/>
    <property type="project" value="InterPro"/>
</dbReference>
<evidence type="ECO:0000256" key="1">
    <source>
        <dbReference type="ARBA" id="ARBA00022723"/>
    </source>
</evidence>
<sequence>MEDLAFKKGQCLLHTDLLSAFRDEILEGCRQDLHSVVTLVRQEVDRSIRQIAVQVRRCVRDQSADSLNLIAEMGRVRNTEYDLTEVLREVQEDRGGMSSELLDTFQQVRGLAEASSEGLQSVKSAMSSMIVRQGNVEEGVSEMNTAVRRVMAEVAEIRKVKTEMEFRNVREKKIEAEVADILREVKELKTSLEASGLARPRGHGEWQERGPGSAAANAEGLEAQLRRALKSGDHLGALRGEVQEALRRLAAELDSRGGAAVAGAMESVTSTFQAQLADVVREVRGIKADVDLKIIREGATRDVKIFVSTAPREEEGQEEESRSVGLAGGGHPQTAKRREGGAAGRAPGRGQSSGSLASTAASAALAGVTAPELSVSTWTDSGGAEDSRRTSSRPASASQGRLRQSQSPLREADIAALRAVFDRVDVNGSGSISMIETIKALRTDERFAQALGFAGTVWVRQEDGTRDAFMRVFNRVDLDSDSTISWEELVAAAAAACQPGSRGAPAATPPDRETLPPDRSAPRNAVLEDSEASFSHEEEYHGSIVDGFAVDRAISRARGVATALACRGNAVEDSRAEERPNPCELGPDEKAALRCMFDRVDANGSGMISMTETIKALRVDDRFARVLGFDGAFRVRQEDGTREAFCRAFQQVDTDGDNNITWAELQDFAVGQREKHLAGGAPLLDRPGASDDPHRAWCR</sequence>
<accession>A0A7S4SL61</accession>
<feature type="compositionally biased region" description="Basic and acidic residues" evidence="4">
    <location>
        <begin position="311"/>
        <end position="322"/>
    </location>
</feature>
<protein>
    <recommendedName>
        <fullName evidence="5">EF-hand domain-containing protein</fullName>
    </recommendedName>
</protein>
<evidence type="ECO:0000313" key="6">
    <source>
        <dbReference type="EMBL" id="CAE4649155.1"/>
    </source>
</evidence>
<keyword evidence="3" id="KW-0106">Calcium</keyword>
<dbReference type="EMBL" id="HBNR01073177">
    <property type="protein sequence ID" value="CAE4649155.1"/>
    <property type="molecule type" value="Transcribed_RNA"/>
</dbReference>
<dbReference type="PROSITE" id="PS50222">
    <property type="entry name" value="EF_HAND_2"/>
    <property type="match status" value="4"/>
</dbReference>
<feature type="region of interest" description="Disordered" evidence="4">
    <location>
        <begin position="196"/>
        <end position="216"/>
    </location>
</feature>
<feature type="region of interest" description="Disordered" evidence="4">
    <location>
        <begin position="499"/>
        <end position="532"/>
    </location>
</feature>
<feature type="region of interest" description="Disordered" evidence="4">
    <location>
        <begin position="308"/>
        <end position="358"/>
    </location>
</feature>
<keyword evidence="2" id="KW-0677">Repeat</keyword>
<dbReference type="AlphaFoldDB" id="A0A7S4SL61"/>
<reference evidence="6" key="1">
    <citation type="submission" date="2021-01" db="EMBL/GenBank/DDBJ databases">
        <authorList>
            <person name="Corre E."/>
            <person name="Pelletier E."/>
            <person name="Niang G."/>
            <person name="Scheremetjew M."/>
            <person name="Finn R."/>
            <person name="Kale V."/>
            <person name="Holt S."/>
            <person name="Cochrane G."/>
            <person name="Meng A."/>
            <person name="Brown T."/>
            <person name="Cohen L."/>
        </authorList>
    </citation>
    <scope>NUCLEOTIDE SEQUENCE</scope>
    <source>
        <strain evidence="6">CCMP3105</strain>
    </source>
</reference>
<evidence type="ECO:0000256" key="3">
    <source>
        <dbReference type="ARBA" id="ARBA00022837"/>
    </source>
</evidence>
<feature type="domain" description="EF-hand" evidence="5">
    <location>
        <begin position="588"/>
        <end position="623"/>
    </location>
</feature>
<dbReference type="InterPro" id="IPR039647">
    <property type="entry name" value="EF_hand_pair_protein_CML-like"/>
</dbReference>
<evidence type="ECO:0000256" key="2">
    <source>
        <dbReference type="ARBA" id="ARBA00022737"/>
    </source>
</evidence>
<dbReference type="Pfam" id="PF13499">
    <property type="entry name" value="EF-hand_7"/>
    <property type="match status" value="1"/>
</dbReference>
<feature type="compositionally biased region" description="Polar residues" evidence="4">
    <location>
        <begin position="399"/>
        <end position="408"/>
    </location>
</feature>
<feature type="compositionally biased region" description="Low complexity" evidence="4">
    <location>
        <begin position="344"/>
        <end position="358"/>
    </location>
</feature>
<dbReference type="SUPFAM" id="SSF47473">
    <property type="entry name" value="EF-hand"/>
    <property type="match status" value="1"/>
</dbReference>
<keyword evidence="1" id="KW-0479">Metal-binding</keyword>
<name>A0A7S4SL61_9DINO</name>
<dbReference type="Pfam" id="PF13202">
    <property type="entry name" value="EF-hand_5"/>
    <property type="match status" value="2"/>
</dbReference>
<dbReference type="InterPro" id="IPR002048">
    <property type="entry name" value="EF_hand_dom"/>
</dbReference>
<gene>
    <name evidence="6" type="ORF">AMON00008_LOCUS51902</name>
</gene>
<feature type="domain" description="EF-hand" evidence="5">
    <location>
        <begin position="640"/>
        <end position="675"/>
    </location>
</feature>
<proteinExistence type="predicted"/>
<dbReference type="PANTHER" id="PTHR10891">
    <property type="entry name" value="EF-HAND CALCIUM-BINDING DOMAIN CONTAINING PROTEIN"/>
    <property type="match status" value="1"/>
</dbReference>
<evidence type="ECO:0000259" key="5">
    <source>
        <dbReference type="PROSITE" id="PS50222"/>
    </source>
</evidence>
<organism evidence="6">
    <name type="scientific">Alexandrium monilatum</name>
    <dbReference type="NCBI Taxonomy" id="311494"/>
    <lineage>
        <taxon>Eukaryota</taxon>
        <taxon>Sar</taxon>
        <taxon>Alveolata</taxon>
        <taxon>Dinophyceae</taxon>
        <taxon>Gonyaulacales</taxon>
        <taxon>Pyrocystaceae</taxon>
        <taxon>Alexandrium</taxon>
    </lineage>
</organism>
<feature type="domain" description="EF-hand" evidence="5">
    <location>
        <begin position="412"/>
        <end position="447"/>
    </location>
</feature>
<feature type="region of interest" description="Disordered" evidence="4">
    <location>
        <begin position="375"/>
        <end position="408"/>
    </location>
</feature>